<reference evidence="1" key="1">
    <citation type="submission" date="2014-11" db="EMBL/GenBank/DDBJ databases">
        <authorList>
            <person name="Amaro Gonzalez C."/>
        </authorList>
    </citation>
    <scope>NUCLEOTIDE SEQUENCE</scope>
</reference>
<protein>
    <submittedName>
        <fullName evidence="1">Uncharacterized protein</fullName>
    </submittedName>
</protein>
<proteinExistence type="predicted"/>
<organism evidence="1">
    <name type="scientific">Anguilla anguilla</name>
    <name type="common">European freshwater eel</name>
    <name type="synonym">Muraena anguilla</name>
    <dbReference type="NCBI Taxonomy" id="7936"/>
    <lineage>
        <taxon>Eukaryota</taxon>
        <taxon>Metazoa</taxon>
        <taxon>Chordata</taxon>
        <taxon>Craniata</taxon>
        <taxon>Vertebrata</taxon>
        <taxon>Euteleostomi</taxon>
        <taxon>Actinopterygii</taxon>
        <taxon>Neopterygii</taxon>
        <taxon>Teleostei</taxon>
        <taxon>Anguilliformes</taxon>
        <taxon>Anguillidae</taxon>
        <taxon>Anguilla</taxon>
    </lineage>
</organism>
<reference evidence="1" key="2">
    <citation type="journal article" date="2015" name="Fish Shellfish Immunol.">
        <title>Early steps in the European eel (Anguilla anguilla)-Vibrio vulnificus interaction in the gills: Role of the RtxA13 toxin.</title>
        <authorList>
            <person name="Callol A."/>
            <person name="Pajuelo D."/>
            <person name="Ebbesson L."/>
            <person name="Teles M."/>
            <person name="MacKenzie S."/>
            <person name="Amaro C."/>
        </authorList>
    </citation>
    <scope>NUCLEOTIDE SEQUENCE</scope>
</reference>
<dbReference type="EMBL" id="GBXM01006553">
    <property type="protein sequence ID" value="JAI02025.1"/>
    <property type="molecule type" value="Transcribed_RNA"/>
</dbReference>
<evidence type="ECO:0000313" key="1">
    <source>
        <dbReference type="EMBL" id="JAI02025.1"/>
    </source>
</evidence>
<dbReference type="AlphaFoldDB" id="A0A0E9XH94"/>
<name>A0A0E9XH94_ANGAN</name>
<accession>A0A0E9XH94</accession>
<sequence>MASLCLARPNIRVKCTDPQQSFTGPRWGTESEREFPSSPFFVCLSVALCTLVQCVCVCVGVCKSVCVCVHVLSKLCNYIIIFLYRACFQINMIY</sequence>